<dbReference type="InterPro" id="IPR014756">
    <property type="entry name" value="Ig_E-set"/>
</dbReference>
<dbReference type="PANTHER" id="PTHR25462">
    <property type="entry name" value="BONUS, ISOFORM C-RELATED"/>
    <property type="match status" value="1"/>
</dbReference>
<dbReference type="InterPro" id="IPR013083">
    <property type="entry name" value="Znf_RING/FYVE/PHD"/>
</dbReference>
<dbReference type="CDD" id="cd19757">
    <property type="entry name" value="Bbox1"/>
    <property type="match status" value="1"/>
</dbReference>
<keyword evidence="9" id="KW-0175">Coiled coil</keyword>
<feature type="repeat" description="NHL" evidence="8">
    <location>
        <begin position="521"/>
        <end position="562"/>
    </location>
</feature>
<protein>
    <submittedName>
        <fullName evidence="13">Tripartite motif-containing protein 2-like isoform X1</fullName>
    </submittedName>
</protein>
<evidence type="ECO:0000259" key="10">
    <source>
        <dbReference type="PROSITE" id="PS50089"/>
    </source>
</evidence>
<evidence type="ECO:0000256" key="2">
    <source>
        <dbReference type="ARBA" id="ARBA00022723"/>
    </source>
</evidence>
<dbReference type="Pfam" id="PF00630">
    <property type="entry name" value="Filamin"/>
    <property type="match status" value="1"/>
</dbReference>
<dbReference type="RefSeq" id="XP_013773514.1">
    <property type="nucleotide sequence ID" value="XM_013918060.2"/>
</dbReference>
<dbReference type="CDD" id="cd16579">
    <property type="entry name" value="RING-HC_PML_C-V"/>
    <property type="match status" value="1"/>
</dbReference>
<keyword evidence="4 6" id="KW-0863">Zinc-finger</keyword>
<reference evidence="13" key="1">
    <citation type="submission" date="2025-08" db="UniProtKB">
        <authorList>
            <consortium name="RefSeq"/>
        </authorList>
    </citation>
    <scope>IDENTIFICATION</scope>
    <source>
        <tissue evidence="13">Muscle</tissue>
    </source>
</reference>
<dbReference type="InterPro" id="IPR013783">
    <property type="entry name" value="Ig-like_fold"/>
</dbReference>
<accession>A0ABM1B2K3</accession>
<dbReference type="PROSITE" id="PS51125">
    <property type="entry name" value="NHL"/>
    <property type="match status" value="3"/>
</dbReference>
<sequence>MEHLRYAIQSQLGRKMMTPSTLVETVSINYEDFSEHFLTCSTCLCTYDSQEHIPKLLSCSHSVCRSCLERIVAATGVRDAGSFRCPICRETIPLPRGGINALPPSFLVNQLLDLMSRQRREVVPRCSTHTTQELLFCESCDCVFCSACTEGSHDNGNGSYSHTVIPFSIAIKRMSEILLYKANLCIGKLNAAAENVHSEVGKLDQNVDHTFELINRTFQEVINTVEKRRQEVLGMVKKIRDEKKKVLLEQLAMIQGEKSKVEQECQGLQHQVEVRNITKKISDLNEKIDAVKNVMEPRENAFIKYEHLHNSAFSDIEAALNVFGRVRTSKTFPTLCTADVHDTSAHLHSCSLLRTVDYHGSLQTVGGDPVAVELRYENGDEVEVQLLDQNDGTYSIKYTPELPGIYKLHINIFGRPIKDSPYQFTSSEHINPVFCFGSAGAGDEHFLQAAAVAINKAGRVFVLDTGNSRIKVLGPSLEFLQHFHGDGLEERGGTGIAVTPSDSLLVINWRTRYATELNFDGMLISQFTHSDFVEPLSLVVNSKGEILIVDNRLKCVFVLDPSGKLLRRIELKRKGSRHSKYVSLIATGPQDEILIADSHIQVFSPGGEFLREIYPEGRNRGHFGGITYDKKGYILASRSDKNKHYIQVFNFISGQLLYCIDSADAKLKRPAGLAVDDQYNVVVVDLGNDCVKKYRYK</sequence>
<evidence type="ECO:0000256" key="4">
    <source>
        <dbReference type="ARBA" id="ARBA00022771"/>
    </source>
</evidence>
<feature type="coiled-coil region" evidence="9">
    <location>
        <begin position="244"/>
        <end position="294"/>
    </location>
</feature>
<dbReference type="PROSITE" id="PS50119">
    <property type="entry name" value="ZF_BBOX"/>
    <property type="match status" value="1"/>
</dbReference>
<keyword evidence="2" id="KW-0479">Metal-binding</keyword>
<dbReference type="SMART" id="SM00557">
    <property type="entry name" value="IG_FLMN"/>
    <property type="match status" value="1"/>
</dbReference>
<dbReference type="Gene3D" id="3.30.40.10">
    <property type="entry name" value="Zinc/RING finger domain, C3HC4 (zinc finger)"/>
    <property type="match status" value="1"/>
</dbReference>
<dbReference type="PANTHER" id="PTHR25462:SF285">
    <property type="entry name" value="RING-TYPE DOMAIN-CONTAINING PROTEIN"/>
    <property type="match status" value="1"/>
</dbReference>
<evidence type="ECO:0000256" key="3">
    <source>
        <dbReference type="ARBA" id="ARBA00022737"/>
    </source>
</evidence>
<evidence type="ECO:0000256" key="6">
    <source>
        <dbReference type="PROSITE-ProRule" id="PRU00024"/>
    </source>
</evidence>
<evidence type="ECO:0000256" key="8">
    <source>
        <dbReference type="PROSITE-ProRule" id="PRU00504"/>
    </source>
</evidence>
<dbReference type="SUPFAM" id="SSF81296">
    <property type="entry name" value="E set domains"/>
    <property type="match status" value="1"/>
</dbReference>
<feature type="domain" description="B box-type" evidence="11">
    <location>
        <begin position="121"/>
        <end position="167"/>
    </location>
</feature>
<gene>
    <name evidence="13" type="primary">LOC106458541</name>
</gene>
<evidence type="ECO:0000256" key="5">
    <source>
        <dbReference type="ARBA" id="ARBA00022833"/>
    </source>
</evidence>
<dbReference type="InterPro" id="IPR001258">
    <property type="entry name" value="NHL_repeat"/>
</dbReference>
<evidence type="ECO:0000259" key="11">
    <source>
        <dbReference type="PROSITE" id="PS50119"/>
    </source>
</evidence>
<dbReference type="GeneID" id="106458541"/>
<dbReference type="Gene3D" id="2.120.10.30">
    <property type="entry name" value="TolB, C-terminal domain"/>
    <property type="match status" value="1"/>
</dbReference>
<dbReference type="Gene3D" id="2.60.40.10">
    <property type="entry name" value="Immunoglobulins"/>
    <property type="match status" value="1"/>
</dbReference>
<evidence type="ECO:0000256" key="9">
    <source>
        <dbReference type="SAM" id="Coils"/>
    </source>
</evidence>
<feature type="domain" description="RING-type" evidence="10">
    <location>
        <begin position="40"/>
        <end position="89"/>
    </location>
</feature>
<dbReference type="Proteomes" id="UP000694941">
    <property type="component" value="Unplaced"/>
</dbReference>
<dbReference type="SUPFAM" id="SSF57850">
    <property type="entry name" value="RING/U-box"/>
    <property type="match status" value="1"/>
</dbReference>
<dbReference type="SMART" id="SM00184">
    <property type="entry name" value="RING"/>
    <property type="match status" value="1"/>
</dbReference>
<name>A0ABM1B2K3_LIMPO</name>
<feature type="repeat" description="NHL" evidence="8">
    <location>
        <begin position="654"/>
        <end position="697"/>
    </location>
</feature>
<dbReference type="SUPFAM" id="SSF57845">
    <property type="entry name" value="B-box zinc-binding domain"/>
    <property type="match status" value="1"/>
</dbReference>
<evidence type="ECO:0000256" key="1">
    <source>
        <dbReference type="ARBA" id="ARBA00008518"/>
    </source>
</evidence>
<dbReference type="SUPFAM" id="SSF101898">
    <property type="entry name" value="NHL repeat"/>
    <property type="match status" value="1"/>
</dbReference>
<dbReference type="InterPro" id="IPR017868">
    <property type="entry name" value="Filamin/ABP280_repeat-like"/>
</dbReference>
<comment type="similarity">
    <text evidence="1">Belongs to the TRIM/RBCC family.</text>
</comment>
<keyword evidence="3" id="KW-0677">Repeat</keyword>
<keyword evidence="5" id="KW-0862">Zinc</keyword>
<proteinExistence type="inferred from homology"/>
<dbReference type="PROSITE" id="PS50089">
    <property type="entry name" value="ZF_RING_2"/>
    <property type="match status" value="1"/>
</dbReference>
<keyword evidence="12" id="KW-1185">Reference proteome</keyword>
<feature type="repeat" description="NHL" evidence="8">
    <location>
        <begin position="433"/>
        <end position="476"/>
    </location>
</feature>
<dbReference type="InterPro" id="IPR011042">
    <property type="entry name" value="6-blade_b-propeller_TolB-like"/>
</dbReference>
<feature type="repeat" description="Filamin" evidence="7">
    <location>
        <begin position="355"/>
        <end position="426"/>
    </location>
</feature>
<dbReference type="InterPro" id="IPR000315">
    <property type="entry name" value="Znf_B-box"/>
</dbReference>
<dbReference type="Gene3D" id="3.30.160.60">
    <property type="entry name" value="Classic Zinc Finger"/>
    <property type="match status" value="1"/>
</dbReference>
<evidence type="ECO:0000256" key="7">
    <source>
        <dbReference type="PROSITE-ProRule" id="PRU00087"/>
    </source>
</evidence>
<dbReference type="Pfam" id="PF00643">
    <property type="entry name" value="zf-B_box"/>
    <property type="match status" value="1"/>
</dbReference>
<dbReference type="InterPro" id="IPR001841">
    <property type="entry name" value="Znf_RING"/>
</dbReference>
<dbReference type="PROSITE" id="PS00518">
    <property type="entry name" value="ZF_RING_1"/>
    <property type="match status" value="1"/>
</dbReference>
<dbReference type="PROSITE" id="PS50194">
    <property type="entry name" value="FILAMIN_REPEAT"/>
    <property type="match status" value="1"/>
</dbReference>
<evidence type="ECO:0000313" key="12">
    <source>
        <dbReference type="Proteomes" id="UP000694941"/>
    </source>
</evidence>
<dbReference type="InterPro" id="IPR001298">
    <property type="entry name" value="Filamin/ABP280_rpt"/>
</dbReference>
<evidence type="ECO:0000313" key="13">
    <source>
        <dbReference type="RefSeq" id="XP_013773514.1"/>
    </source>
</evidence>
<dbReference type="InterPro" id="IPR017907">
    <property type="entry name" value="Znf_RING_CS"/>
</dbReference>
<dbReference type="InterPro" id="IPR047153">
    <property type="entry name" value="TRIM45/56/19-like"/>
</dbReference>
<organism evidence="12 13">
    <name type="scientific">Limulus polyphemus</name>
    <name type="common">Atlantic horseshoe crab</name>
    <dbReference type="NCBI Taxonomy" id="6850"/>
    <lineage>
        <taxon>Eukaryota</taxon>
        <taxon>Metazoa</taxon>
        <taxon>Ecdysozoa</taxon>
        <taxon>Arthropoda</taxon>
        <taxon>Chelicerata</taxon>
        <taxon>Merostomata</taxon>
        <taxon>Xiphosura</taxon>
        <taxon>Limulidae</taxon>
        <taxon>Limulus</taxon>
    </lineage>
</organism>